<organism evidence="1 2">
    <name type="scientific">Candidatus Woykebacteria bacterium RBG_16_43_9</name>
    <dbReference type="NCBI Taxonomy" id="1802596"/>
    <lineage>
        <taxon>Bacteria</taxon>
        <taxon>Candidatus Woykeibacteriota</taxon>
    </lineage>
</organism>
<protein>
    <submittedName>
        <fullName evidence="1">Uncharacterized protein</fullName>
    </submittedName>
</protein>
<name>A0A1G1WGZ2_9BACT</name>
<proteinExistence type="predicted"/>
<dbReference type="AlphaFoldDB" id="A0A1G1WGZ2"/>
<comment type="caution">
    <text evidence="1">The sequence shown here is derived from an EMBL/GenBank/DDBJ whole genome shotgun (WGS) entry which is preliminary data.</text>
</comment>
<evidence type="ECO:0000313" key="2">
    <source>
        <dbReference type="Proteomes" id="UP000176389"/>
    </source>
</evidence>
<accession>A0A1G1WGZ2</accession>
<reference evidence="1 2" key="1">
    <citation type="journal article" date="2016" name="Nat. Commun.">
        <title>Thousands of microbial genomes shed light on interconnected biogeochemical processes in an aquifer system.</title>
        <authorList>
            <person name="Anantharaman K."/>
            <person name="Brown C.T."/>
            <person name="Hug L.A."/>
            <person name="Sharon I."/>
            <person name="Castelle C.J."/>
            <person name="Probst A.J."/>
            <person name="Thomas B.C."/>
            <person name="Singh A."/>
            <person name="Wilkins M.J."/>
            <person name="Karaoz U."/>
            <person name="Brodie E.L."/>
            <person name="Williams K.H."/>
            <person name="Hubbard S.S."/>
            <person name="Banfield J.F."/>
        </authorList>
    </citation>
    <scope>NUCLEOTIDE SEQUENCE [LARGE SCALE GENOMIC DNA]</scope>
</reference>
<dbReference type="Proteomes" id="UP000176389">
    <property type="component" value="Unassembled WGS sequence"/>
</dbReference>
<evidence type="ECO:0000313" key="1">
    <source>
        <dbReference type="EMBL" id="OGY26517.1"/>
    </source>
</evidence>
<dbReference type="EMBL" id="MHCS01000020">
    <property type="protein sequence ID" value="OGY26517.1"/>
    <property type="molecule type" value="Genomic_DNA"/>
</dbReference>
<gene>
    <name evidence="1" type="ORF">A2Z11_00855</name>
</gene>
<sequence length="120" mass="13698">MPLVNIRWYPGAAMDADRVSDVAAAMPELVARYLHVEEVLRAHLNPREIEVFVDEGRIDMDIMPSAIDFAVRIEAMYFPERMAKVQEAADKILEALHELFRDLRFNVWIVLPIAGFAETG</sequence>